<feature type="active site" evidence="8">
    <location>
        <position position="551"/>
    </location>
</feature>
<sequence>MARKSLTSPEISPATLSLVLLVVLLSSSAIHAGHDYRDALRKSIMFFEGQRSGKLPPDQRLRWRRDSALRDGSSAGVDLSGGYYDAGDNVKFGFPMAFTTTMLSWSVIDFGRTMGPELKNAVGAVRWGTDYLLKATAIPGVVFVQVGDAYSDHNCWERPEDMDTLRSVYKIDRAHPGSDVAGETAAALAAASIVFRKRDPAYSRRLLDRATRMKSLKKEREIYLYRSRCSNRNLIFFLFLQLDLQQWWLTKPFSLMLNRSLLQYRREASSAVWEARNITKGGELMGVDMLLLDEKENVFTRLLRSSFTHHNGCVALTSVAPYPENKTSDGLLTFLTPLHCILLSGDQVFAFANRYRGAYSSSLYHAVCPFYCDFNGYQDELLWGAAWLHKASRKRVYREFIVKNEVVLRAGDTINEFGWDNKHAGINVLISKEVLMGKAEYFESFKQNADEFICSILPGISHPQVQYSRGGLLVKTGGSNMQHVTSLSFLLLAYSNYLSHARKVVPCGELTASPSLLRQVAKRQVDYILGDNPLGMSYMVGYGQRFPRRIHHRGSSVPSVSAHPARIGCKEGSRYFLSPNPNPNLLVGAVVGGPNVTDAFPDSRPYFVQSEPTTYINAPLVGLLGYFSTHSSWR</sequence>
<comment type="caution">
    <text evidence="12">The sequence shown here is derived from an EMBL/GenBank/DDBJ whole genome shotgun (WGS) entry which is preliminary data.</text>
</comment>
<accession>A0ABQ8CU79</accession>
<evidence type="ECO:0000256" key="6">
    <source>
        <dbReference type="ARBA" id="ARBA00023295"/>
    </source>
</evidence>
<comment type="similarity">
    <text evidence="2 8 10">Belongs to the glycosyl hydrolase 9 (cellulase E) family.</text>
</comment>
<proteinExistence type="inferred from homology"/>
<evidence type="ECO:0000313" key="12">
    <source>
        <dbReference type="EMBL" id="KAH0919900.1"/>
    </source>
</evidence>
<evidence type="ECO:0000256" key="3">
    <source>
        <dbReference type="ARBA" id="ARBA00022801"/>
    </source>
</evidence>
<keyword evidence="3 8" id="KW-0378">Hydrolase</keyword>
<feature type="domain" description="Glycoside hydrolase family 9" evidence="11">
    <location>
        <begin position="346"/>
        <end position="624"/>
    </location>
</feature>
<dbReference type="InterPro" id="IPR012341">
    <property type="entry name" value="6hp_glycosidase-like_sf"/>
</dbReference>
<evidence type="ECO:0000256" key="9">
    <source>
        <dbReference type="PROSITE-ProRule" id="PRU10060"/>
    </source>
</evidence>
<keyword evidence="6 8" id="KW-0326">Glycosidase</keyword>
<dbReference type="PROSITE" id="PS00592">
    <property type="entry name" value="GH9_2"/>
    <property type="match status" value="1"/>
</dbReference>
<feature type="chain" id="PRO_5045003476" description="Endoglucanase" evidence="10">
    <location>
        <begin position="33"/>
        <end position="634"/>
    </location>
</feature>
<dbReference type="InterPro" id="IPR018221">
    <property type="entry name" value="Glyco_hydro_9_His_AS"/>
</dbReference>
<keyword evidence="10" id="KW-0732">Signal</keyword>
<dbReference type="Gene3D" id="1.50.10.10">
    <property type="match status" value="2"/>
</dbReference>
<dbReference type="SUPFAM" id="SSF48208">
    <property type="entry name" value="Six-hairpin glycosidases"/>
    <property type="match status" value="2"/>
</dbReference>
<feature type="active site" evidence="9">
    <location>
        <position position="611"/>
    </location>
</feature>
<name>A0ABQ8CU79_BRANA</name>
<evidence type="ECO:0000256" key="4">
    <source>
        <dbReference type="ARBA" id="ARBA00023001"/>
    </source>
</evidence>
<dbReference type="PROSITE" id="PS00698">
    <property type="entry name" value="GH9_3"/>
    <property type="match status" value="1"/>
</dbReference>
<keyword evidence="13" id="KW-1185">Reference proteome</keyword>
<gene>
    <name evidence="12" type="ORF">HID58_027560</name>
</gene>
<keyword evidence="5 8" id="KW-0119">Carbohydrate metabolism</keyword>
<organism evidence="12 13">
    <name type="scientific">Brassica napus</name>
    <name type="common">Rape</name>
    <dbReference type="NCBI Taxonomy" id="3708"/>
    <lineage>
        <taxon>Eukaryota</taxon>
        <taxon>Viridiplantae</taxon>
        <taxon>Streptophyta</taxon>
        <taxon>Embryophyta</taxon>
        <taxon>Tracheophyta</taxon>
        <taxon>Spermatophyta</taxon>
        <taxon>Magnoliopsida</taxon>
        <taxon>eudicotyledons</taxon>
        <taxon>Gunneridae</taxon>
        <taxon>Pentapetalae</taxon>
        <taxon>rosids</taxon>
        <taxon>malvids</taxon>
        <taxon>Brassicales</taxon>
        <taxon>Brassicaceae</taxon>
        <taxon>Brassiceae</taxon>
        <taxon>Brassica</taxon>
    </lineage>
</organism>
<evidence type="ECO:0000256" key="8">
    <source>
        <dbReference type="PROSITE-ProRule" id="PRU10059"/>
    </source>
</evidence>
<keyword evidence="7 8" id="KW-0624">Polysaccharide degradation</keyword>
<feature type="active site" evidence="9">
    <location>
        <position position="602"/>
    </location>
</feature>
<keyword evidence="4 10" id="KW-0136">Cellulose degradation</keyword>
<dbReference type="PANTHER" id="PTHR22298">
    <property type="entry name" value="ENDO-1,4-BETA-GLUCANASE"/>
    <property type="match status" value="1"/>
</dbReference>
<feature type="signal peptide" evidence="10">
    <location>
        <begin position="1"/>
        <end position="32"/>
    </location>
</feature>
<evidence type="ECO:0000256" key="5">
    <source>
        <dbReference type="ARBA" id="ARBA00023277"/>
    </source>
</evidence>
<reference evidence="12 13" key="1">
    <citation type="submission" date="2021-05" db="EMBL/GenBank/DDBJ databases">
        <title>Genome Assembly of Synthetic Allotetraploid Brassica napus Reveals Homoeologous Exchanges between Subgenomes.</title>
        <authorList>
            <person name="Davis J.T."/>
        </authorList>
    </citation>
    <scope>NUCLEOTIDE SEQUENCE [LARGE SCALE GENOMIC DNA]</scope>
    <source>
        <strain evidence="13">cv. Da-Ae</strain>
        <tissue evidence="12">Seedling</tissue>
    </source>
</reference>
<dbReference type="Pfam" id="PF00759">
    <property type="entry name" value="Glyco_hydro_9"/>
    <property type="match status" value="2"/>
</dbReference>
<dbReference type="EMBL" id="JAGKQM010000007">
    <property type="protein sequence ID" value="KAH0919900.1"/>
    <property type="molecule type" value="Genomic_DNA"/>
</dbReference>
<evidence type="ECO:0000256" key="10">
    <source>
        <dbReference type="RuleBase" id="RU361166"/>
    </source>
</evidence>
<evidence type="ECO:0000256" key="2">
    <source>
        <dbReference type="ARBA" id="ARBA00007072"/>
    </source>
</evidence>
<protein>
    <recommendedName>
        <fullName evidence="10">Endoglucanase</fullName>
        <ecNumber evidence="10">3.2.1.4</ecNumber>
    </recommendedName>
</protein>
<dbReference type="EC" id="3.2.1.4" evidence="10"/>
<evidence type="ECO:0000313" key="13">
    <source>
        <dbReference type="Proteomes" id="UP000824890"/>
    </source>
</evidence>
<dbReference type="InterPro" id="IPR033126">
    <property type="entry name" value="Glyco_hydro_9_Asp/Glu_AS"/>
</dbReference>
<comment type="catalytic activity">
    <reaction evidence="1 10">
        <text>Endohydrolysis of (1-&gt;4)-beta-D-glucosidic linkages in cellulose, lichenin and cereal beta-D-glucans.</text>
        <dbReference type="EC" id="3.2.1.4"/>
    </reaction>
</comment>
<dbReference type="Proteomes" id="UP000824890">
    <property type="component" value="Unassembled WGS sequence"/>
</dbReference>
<evidence type="ECO:0000256" key="1">
    <source>
        <dbReference type="ARBA" id="ARBA00000966"/>
    </source>
</evidence>
<dbReference type="InterPro" id="IPR001701">
    <property type="entry name" value="Glyco_hydro_9"/>
</dbReference>
<evidence type="ECO:0000259" key="11">
    <source>
        <dbReference type="Pfam" id="PF00759"/>
    </source>
</evidence>
<feature type="domain" description="Glycoside hydrolase family 9" evidence="11">
    <location>
        <begin position="36"/>
        <end position="213"/>
    </location>
</feature>
<dbReference type="InterPro" id="IPR008928">
    <property type="entry name" value="6-hairpin_glycosidase_sf"/>
</dbReference>
<evidence type="ECO:0000256" key="7">
    <source>
        <dbReference type="ARBA" id="ARBA00023326"/>
    </source>
</evidence>